<dbReference type="Gene3D" id="3.40.720.10">
    <property type="entry name" value="Alkaline Phosphatase, subunit A"/>
    <property type="match status" value="2"/>
</dbReference>
<name>A0A8S3ZNW3_9EUPU</name>
<dbReference type="EMBL" id="CAJHNH020002981">
    <property type="protein sequence ID" value="CAG5128221.1"/>
    <property type="molecule type" value="Genomic_DNA"/>
</dbReference>
<dbReference type="PROSITE" id="PS00523">
    <property type="entry name" value="SULFATASE_1"/>
    <property type="match status" value="1"/>
</dbReference>
<evidence type="ECO:0000256" key="2">
    <source>
        <dbReference type="ARBA" id="ARBA00008779"/>
    </source>
</evidence>
<dbReference type="InterPro" id="IPR024607">
    <property type="entry name" value="Sulfatase_CS"/>
</dbReference>
<dbReference type="PANTHER" id="PTHR10342:SF273">
    <property type="entry name" value="RE14504P"/>
    <property type="match status" value="1"/>
</dbReference>
<evidence type="ECO:0000256" key="3">
    <source>
        <dbReference type="ARBA" id="ARBA00022723"/>
    </source>
</evidence>
<evidence type="ECO:0000256" key="6">
    <source>
        <dbReference type="ARBA" id="ARBA00023180"/>
    </source>
</evidence>
<feature type="non-terminal residue" evidence="9">
    <location>
        <position position="233"/>
    </location>
</feature>
<dbReference type="GO" id="GO:0008484">
    <property type="term" value="F:sulfuric ester hydrolase activity"/>
    <property type="evidence" value="ECO:0007669"/>
    <property type="project" value="InterPro"/>
</dbReference>
<comment type="cofactor">
    <cofactor evidence="1">
        <name>Ca(2+)</name>
        <dbReference type="ChEBI" id="CHEBI:29108"/>
    </cofactor>
</comment>
<dbReference type="InterPro" id="IPR017850">
    <property type="entry name" value="Alkaline_phosphatase_core_sf"/>
</dbReference>
<keyword evidence="10" id="KW-1185">Reference proteome</keyword>
<comment type="similarity">
    <text evidence="2">Belongs to the sulfatase family.</text>
</comment>
<dbReference type="PROSITE" id="PS00149">
    <property type="entry name" value="SULFATASE_2"/>
    <property type="match status" value="1"/>
</dbReference>
<evidence type="ECO:0000256" key="4">
    <source>
        <dbReference type="ARBA" id="ARBA00022801"/>
    </source>
</evidence>
<keyword evidence="5" id="KW-0106">Calcium</keyword>
<sequence length="233" mass="26495">MVYLLCWLVTLAFYSELVLSGPNLVWIVADDLGYNDVGFHNPDVKSPNIDHLAQTGIKLNQSYVQPLCSPSRTAFMTGIYPFPHLVIQPGQAVCVPLNITMFPEVLKQNGYKTHAVGKWHLGFCNWACTPTFRGFDSFYGFYNGGEDFYTKQYLGYFDFRFNTSVHKQAKGGYSTVPQKYLDMYAHIDDENRRNFSGMVTSMDDAVGRVVTALKEKGIYNNTLIFFTSDPFYL</sequence>
<dbReference type="OrthoDB" id="103349at2759"/>
<organism evidence="9 10">
    <name type="scientific">Candidula unifasciata</name>
    <dbReference type="NCBI Taxonomy" id="100452"/>
    <lineage>
        <taxon>Eukaryota</taxon>
        <taxon>Metazoa</taxon>
        <taxon>Spiralia</taxon>
        <taxon>Lophotrochozoa</taxon>
        <taxon>Mollusca</taxon>
        <taxon>Gastropoda</taxon>
        <taxon>Heterobranchia</taxon>
        <taxon>Euthyneura</taxon>
        <taxon>Panpulmonata</taxon>
        <taxon>Eupulmonata</taxon>
        <taxon>Stylommatophora</taxon>
        <taxon>Helicina</taxon>
        <taxon>Helicoidea</taxon>
        <taxon>Geomitridae</taxon>
        <taxon>Candidula</taxon>
    </lineage>
</organism>
<protein>
    <recommendedName>
        <fullName evidence="8">Sulfatase N-terminal domain-containing protein</fullName>
    </recommendedName>
</protein>
<keyword evidence="7" id="KW-0732">Signal</keyword>
<feature type="signal peptide" evidence="7">
    <location>
        <begin position="1"/>
        <end position="20"/>
    </location>
</feature>
<dbReference type="Proteomes" id="UP000678393">
    <property type="component" value="Unassembled WGS sequence"/>
</dbReference>
<feature type="domain" description="Sulfatase N-terminal" evidence="8">
    <location>
        <begin position="175"/>
        <end position="229"/>
    </location>
</feature>
<comment type="caution">
    <text evidence="9">The sequence shown here is derived from an EMBL/GenBank/DDBJ whole genome shotgun (WGS) entry which is preliminary data.</text>
</comment>
<feature type="domain" description="Sulfatase N-terminal" evidence="8">
    <location>
        <begin position="22"/>
        <end position="158"/>
    </location>
</feature>
<gene>
    <name evidence="9" type="ORF">CUNI_LOCUS13779</name>
</gene>
<evidence type="ECO:0000313" key="9">
    <source>
        <dbReference type="EMBL" id="CAG5128221.1"/>
    </source>
</evidence>
<feature type="chain" id="PRO_5035810111" description="Sulfatase N-terminal domain-containing protein" evidence="7">
    <location>
        <begin position="21"/>
        <end position="233"/>
    </location>
</feature>
<evidence type="ECO:0000256" key="7">
    <source>
        <dbReference type="SAM" id="SignalP"/>
    </source>
</evidence>
<evidence type="ECO:0000256" key="5">
    <source>
        <dbReference type="ARBA" id="ARBA00022837"/>
    </source>
</evidence>
<dbReference type="PANTHER" id="PTHR10342">
    <property type="entry name" value="ARYLSULFATASE"/>
    <property type="match status" value="1"/>
</dbReference>
<evidence type="ECO:0000313" key="10">
    <source>
        <dbReference type="Proteomes" id="UP000678393"/>
    </source>
</evidence>
<dbReference type="InterPro" id="IPR000917">
    <property type="entry name" value="Sulfatase_N"/>
</dbReference>
<accession>A0A8S3ZNW3</accession>
<evidence type="ECO:0000256" key="1">
    <source>
        <dbReference type="ARBA" id="ARBA00001913"/>
    </source>
</evidence>
<dbReference type="GO" id="GO:0046872">
    <property type="term" value="F:metal ion binding"/>
    <property type="evidence" value="ECO:0007669"/>
    <property type="project" value="UniProtKB-KW"/>
</dbReference>
<keyword evidence="6" id="KW-0325">Glycoprotein</keyword>
<dbReference type="Pfam" id="PF00884">
    <property type="entry name" value="Sulfatase"/>
    <property type="match status" value="2"/>
</dbReference>
<reference evidence="9" key="1">
    <citation type="submission" date="2021-04" db="EMBL/GenBank/DDBJ databases">
        <authorList>
            <consortium name="Molecular Ecology Group"/>
        </authorList>
    </citation>
    <scope>NUCLEOTIDE SEQUENCE</scope>
</reference>
<dbReference type="SUPFAM" id="SSF53649">
    <property type="entry name" value="Alkaline phosphatase-like"/>
    <property type="match status" value="1"/>
</dbReference>
<keyword evidence="4" id="KW-0378">Hydrolase</keyword>
<dbReference type="InterPro" id="IPR047115">
    <property type="entry name" value="ARSB"/>
</dbReference>
<keyword evidence="3" id="KW-0479">Metal-binding</keyword>
<proteinExistence type="inferred from homology"/>
<evidence type="ECO:0000259" key="8">
    <source>
        <dbReference type="Pfam" id="PF00884"/>
    </source>
</evidence>
<dbReference type="AlphaFoldDB" id="A0A8S3ZNW3"/>